<feature type="region of interest" description="Disordered" evidence="11">
    <location>
        <begin position="732"/>
        <end position="772"/>
    </location>
</feature>
<evidence type="ECO:0000256" key="7">
    <source>
        <dbReference type="ARBA" id="ARBA00023027"/>
    </source>
</evidence>
<dbReference type="EMBL" id="JAYGGQ010000004">
    <property type="protein sequence ID" value="MEA5454688.1"/>
    <property type="molecule type" value="Genomic_DNA"/>
</dbReference>
<gene>
    <name evidence="10 13" type="primary">ligA</name>
    <name evidence="13" type="ORF">SPF06_08145</name>
</gene>
<dbReference type="InterPro" id="IPR041663">
    <property type="entry name" value="DisA/LigA_HHH"/>
</dbReference>
<dbReference type="InterPro" id="IPR018239">
    <property type="entry name" value="DNA_ligase_AS"/>
</dbReference>
<evidence type="ECO:0000256" key="8">
    <source>
        <dbReference type="ARBA" id="ARBA00023204"/>
    </source>
</evidence>
<dbReference type="SUPFAM" id="SSF50249">
    <property type="entry name" value="Nucleic acid-binding proteins"/>
    <property type="match status" value="1"/>
</dbReference>
<dbReference type="InterPro" id="IPR001679">
    <property type="entry name" value="DNA_ligase"/>
</dbReference>
<keyword evidence="6 10" id="KW-0460">Magnesium</keyword>
<dbReference type="Pfam" id="PF03119">
    <property type="entry name" value="DNA_ligase_ZBD"/>
    <property type="match status" value="1"/>
</dbReference>
<dbReference type="HAMAP" id="MF_01588">
    <property type="entry name" value="DNA_ligase_A"/>
    <property type="match status" value="1"/>
</dbReference>
<feature type="binding site" evidence="10">
    <location>
        <position position="152"/>
    </location>
    <ligand>
        <name>NAD(+)</name>
        <dbReference type="ChEBI" id="CHEBI:57540"/>
    </ligand>
</feature>
<keyword evidence="5 10" id="KW-0862">Zinc</keyword>
<feature type="binding site" evidence="10">
    <location>
        <begin position="93"/>
        <end position="94"/>
    </location>
    <ligand>
        <name>NAD(+)</name>
        <dbReference type="ChEBI" id="CHEBI:57540"/>
    </ligand>
</feature>
<keyword evidence="7 10" id="KW-0520">NAD</keyword>
<keyword evidence="10" id="KW-0464">Manganese</keyword>
<comment type="catalytic activity">
    <reaction evidence="9 10">
        <text>NAD(+) + (deoxyribonucleotide)n-3'-hydroxyl + 5'-phospho-(deoxyribonucleotide)m = (deoxyribonucleotide)n+m + AMP + beta-nicotinamide D-nucleotide.</text>
        <dbReference type="EC" id="6.5.1.2"/>
    </reaction>
</comment>
<keyword evidence="8 10" id="KW-0234">DNA repair</keyword>
<evidence type="ECO:0000256" key="6">
    <source>
        <dbReference type="ARBA" id="ARBA00022842"/>
    </source>
</evidence>
<dbReference type="Pfam" id="PF01653">
    <property type="entry name" value="DNA_ligase_aden"/>
    <property type="match status" value="1"/>
</dbReference>
<dbReference type="InterPro" id="IPR013840">
    <property type="entry name" value="DNAligase_N"/>
</dbReference>
<dbReference type="Gene3D" id="1.10.150.20">
    <property type="entry name" value="5' to 3' exonuclease, C-terminal subdomain"/>
    <property type="match status" value="2"/>
</dbReference>
<dbReference type="Gene3D" id="3.40.50.10190">
    <property type="entry name" value="BRCT domain"/>
    <property type="match status" value="1"/>
</dbReference>
<dbReference type="SUPFAM" id="SSF47781">
    <property type="entry name" value="RuvA domain 2-like"/>
    <property type="match status" value="1"/>
</dbReference>
<dbReference type="SMART" id="SM00532">
    <property type="entry name" value="LIGANc"/>
    <property type="match status" value="1"/>
</dbReference>
<feature type="active site" description="N6-AMP-lysine intermediate" evidence="10">
    <location>
        <position position="131"/>
    </location>
</feature>
<dbReference type="Gene3D" id="3.30.470.30">
    <property type="entry name" value="DNA ligase/mRNA capping enzyme"/>
    <property type="match status" value="1"/>
</dbReference>
<protein>
    <recommendedName>
        <fullName evidence="10">DNA ligase</fullName>
        <ecNumber evidence="10">6.5.1.2</ecNumber>
    </recommendedName>
    <alternativeName>
        <fullName evidence="10">Polydeoxyribonucleotide synthase [NAD(+)]</fullName>
    </alternativeName>
</protein>
<dbReference type="Gene3D" id="1.10.287.610">
    <property type="entry name" value="Helix hairpin bin"/>
    <property type="match status" value="1"/>
</dbReference>
<evidence type="ECO:0000256" key="2">
    <source>
        <dbReference type="ARBA" id="ARBA00022705"/>
    </source>
</evidence>
<feature type="binding site" evidence="10">
    <location>
        <position position="189"/>
    </location>
    <ligand>
        <name>NAD(+)</name>
        <dbReference type="ChEBI" id="CHEBI:57540"/>
    </ligand>
</feature>
<keyword evidence="1 10" id="KW-0436">Ligase</keyword>
<dbReference type="PIRSF" id="PIRSF001604">
    <property type="entry name" value="LigA"/>
    <property type="match status" value="1"/>
</dbReference>
<feature type="binding site" evidence="10">
    <location>
        <position position="445"/>
    </location>
    <ligand>
        <name>Zn(2+)</name>
        <dbReference type="ChEBI" id="CHEBI:29105"/>
    </ligand>
</feature>
<dbReference type="EC" id="6.5.1.2" evidence="10"/>
<feature type="binding site" evidence="10">
    <location>
        <position position="429"/>
    </location>
    <ligand>
        <name>Zn(2+)</name>
        <dbReference type="ChEBI" id="CHEBI:29105"/>
    </ligand>
</feature>
<evidence type="ECO:0000256" key="3">
    <source>
        <dbReference type="ARBA" id="ARBA00022723"/>
    </source>
</evidence>
<feature type="binding site" evidence="10">
    <location>
        <position position="451"/>
    </location>
    <ligand>
        <name>Zn(2+)</name>
        <dbReference type="ChEBI" id="CHEBI:29105"/>
    </ligand>
</feature>
<evidence type="ECO:0000256" key="5">
    <source>
        <dbReference type="ARBA" id="ARBA00022833"/>
    </source>
</evidence>
<evidence type="ECO:0000256" key="10">
    <source>
        <dbReference type="HAMAP-Rule" id="MF_01588"/>
    </source>
</evidence>
<feature type="binding site" evidence="10">
    <location>
        <position position="329"/>
    </location>
    <ligand>
        <name>NAD(+)</name>
        <dbReference type="ChEBI" id="CHEBI:57540"/>
    </ligand>
</feature>
<dbReference type="Proteomes" id="UP001304769">
    <property type="component" value="Unassembled WGS sequence"/>
</dbReference>
<name>A0ABU5T516_9MICC</name>
<evidence type="ECO:0000256" key="11">
    <source>
        <dbReference type="SAM" id="MobiDB-lite"/>
    </source>
</evidence>
<evidence type="ECO:0000259" key="12">
    <source>
        <dbReference type="PROSITE" id="PS50172"/>
    </source>
</evidence>
<dbReference type="Pfam" id="PF03120">
    <property type="entry name" value="OB_DNA_ligase"/>
    <property type="match status" value="1"/>
</dbReference>
<accession>A0ABU5T516</accession>
<evidence type="ECO:0000313" key="14">
    <source>
        <dbReference type="Proteomes" id="UP001304769"/>
    </source>
</evidence>
<dbReference type="Gene3D" id="2.40.50.140">
    <property type="entry name" value="Nucleic acid-binding proteins"/>
    <property type="match status" value="1"/>
</dbReference>
<dbReference type="InterPro" id="IPR013839">
    <property type="entry name" value="DNAligase_adenylation"/>
</dbReference>
<evidence type="ECO:0000313" key="13">
    <source>
        <dbReference type="EMBL" id="MEA5454688.1"/>
    </source>
</evidence>
<feature type="binding site" evidence="10">
    <location>
        <position position="129"/>
    </location>
    <ligand>
        <name>NAD(+)</name>
        <dbReference type="ChEBI" id="CHEBI:57540"/>
    </ligand>
</feature>
<dbReference type="PROSITE" id="PS50172">
    <property type="entry name" value="BRCT"/>
    <property type="match status" value="1"/>
</dbReference>
<dbReference type="InterPro" id="IPR004149">
    <property type="entry name" value="Znf_DNAligase_C4"/>
</dbReference>
<dbReference type="Gene3D" id="6.20.10.30">
    <property type="match status" value="1"/>
</dbReference>
<evidence type="ECO:0000256" key="9">
    <source>
        <dbReference type="ARBA" id="ARBA00034005"/>
    </source>
</evidence>
<dbReference type="Pfam" id="PF00533">
    <property type="entry name" value="BRCT"/>
    <property type="match status" value="1"/>
</dbReference>
<keyword evidence="2 10" id="KW-0235">DNA replication</keyword>
<comment type="cofactor">
    <cofactor evidence="10">
        <name>Mg(2+)</name>
        <dbReference type="ChEBI" id="CHEBI:18420"/>
    </cofactor>
    <cofactor evidence="10">
        <name>Mn(2+)</name>
        <dbReference type="ChEBI" id="CHEBI:29035"/>
    </cofactor>
</comment>
<evidence type="ECO:0000256" key="1">
    <source>
        <dbReference type="ARBA" id="ARBA00022598"/>
    </source>
</evidence>
<dbReference type="InterPro" id="IPR036420">
    <property type="entry name" value="BRCT_dom_sf"/>
</dbReference>
<feature type="binding site" evidence="10">
    <location>
        <position position="426"/>
    </location>
    <ligand>
        <name>Zn(2+)</name>
        <dbReference type="ChEBI" id="CHEBI:29105"/>
    </ligand>
</feature>
<dbReference type="PANTHER" id="PTHR23389">
    <property type="entry name" value="CHROMOSOME TRANSMISSION FIDELITY FACTOR 18"/>
    <property type="match status" value="1"/>
</dbReference>
<comment type="caution">
    <text evidence="13">The sequence shown here is derived from an EMBL/GenBank/DDBJ whole genome shotgun (WGS) entry which is preliminary data.</text>
</comment>
<feature type="binding site" evidence="10">
    <location>
        <begin position="44"/>
        <end position="48"/>
    </location>
    <ligand>
        <name>NAD(+)</name>
        <dbReference type="ChEBI" id="CHEBI:57540"/>
    </ligand>
</feature>
<dbReference type="PANTHER" id="PTHR23389:SF9">
    <property type="entry name" value="DNA LIGASE"/>
    <property type="match status" value="1"/>
</dbReference>
<dbReference type="GO" id="GO:0003911">
    <property type="term" value="F:DNA ligase (NAD+) activity"/>
    <property type="evidence" value="ECO:0007669"/>
    <property type="project" value="UniProtKB-EC"/>
</dbReference>
<dbReference type="NCBIfam" id="TIGR00575">
    <property type="entry name" value="dnlj"/>
    <property type="match status" value="1"/>
</dbReference>
<dbReference type="NCBIfam" id="NF005932">
    <property type="entry name" value="PRK07956.1"/>
    <property type="match status" value="1"/>
</dbReference>
<dbReference type="CDD" id="cd00114">
    <property type="entry name" value="LIGANc"/>
    <property type="match status" value="1"/>
</dbReference>
<dbReference type="InterPro" id="IPR001357">
    <property type="entry name" value="BRCT_dom"/>
</dbReference>
<dbReference type="SUPFAM" id="SSF52113">
    <property type="entry name" value="BRCT domain"/>
    <property type="match status" value="1"/>
</dbReference>
<proteinExistence type="inferred from homology"/>
<dbReference type="PROSITE" id="PS01055">
    <property type="entry name" value="DNA_LIGASE_N1"/>
    <property type="match status" value="1"/>
</dbReference>
<sequence>MTAEPVTPTATPSAKLREEYEALAEEVRRHRTLYYNEDAPVISDAEYDALFRQLEEFEALHPELVSNDSPTQEVGGEATAAFAPVTHLSRMYSLEDVFSLDELNAWISRAEASIASIGNGRPPVRWLTELKIDGLAINLLYRRGELVRAATRGDGRTGEDVTHNVFTIKDIPRRLAGEGHPEEVEIRGEVYIPQKAFQEFNDALIADGKAPLANPRNAAAGSLRQKDPAETAKRPLSMFVHGVGVREGIAATSQAETYALLKSWGLPTSPYFEVLESYEGVLAYIERFREQRHSLIHEIDGIVIKVDDFATQRALGHTSRVPRWAVAFKYPPEEVHTKLLDIMVNVGRTGRVTPFGVMVPAKVAGSTVEMATLHNQDVVKAKGVKIGDIVVLRKAGDVIPEIVGPVLALRDQQVPPVRDFVMPTECPSCGTPLAPAKEGDVDIRCPNARSCPSQLRERVFHLAGRGAFDIEALGWEAAIALTQPAAPEVAPLENEAGIFDLAPEDLRDVMIRREKRSKGVGTGEWELVPYFWTKPTAKTPSKPTANTEKLFRELEKAKSQPLWRVLVALSIRHVGPTASRALATRYGSMDALRAVLDAPDAREQLADVDGVGPIIADALIEWFAEDWHREIVDRWKAAGVKMRDEQHGSTPRTLEGLTVVVTGSLDSFSRDEAKEAIILRGGKAAGSVSKNTDFVVAGENAGSKLDKAESLGVPVLDEDGFRKLLAEGPAAFGAAEGDGAGEGDVAAGAADEPKAADGPEAAALAAEADEAQ</sequence>
<comment type="function">
    <text evidence="10">DNA ligase that catalyzes the formation of phosphodiester linkages between 5'-phosphoryl and 3'-hydroxyl groups in double-stranded DNA using NAD as a coenzyme and as the energy source for the reaction. It is essential for DNA replication and repair of damaged DNA.</text>
</comment>
<dbReference type="SMART" id="SM00292">
    <property type="entry name" value="BRCT"/>
    <property type="match status" value="1"/>
</dbReference>
<organism evidence="13 14">
    <name type="scientific">Sinomonas terricola</name>
    <dbReference type="NCBI Taxonomy" id="3110330"/>
    <lineage>
        <taxon>Bacteria</taxon>
        <taxon>Bacillati</taxon>
        <taxon>Actinomycetota</taxon>
        <taxon>Actinomycetes</taxon>
        <taxon>Micrococcales</taxon>
        <taxon>Micrococcaceae</taxon>
        <taxon>Sinomonas</taxon>
    </lineage>
</organism>
<comment type="similarity">
    <text evidence="10">Belongs to the NAD-dependent DNA ligase family. LigA subfamily.</text>
</comment>
<feature type="binding site" evidence="10">
    <location>
        <position position="305"/>
    </location>
    <ligand>
        <name>NAD(+)</name>
        <dbReference type="ChEBI" id="CHEBI:57540"/>
    </ligand>
</feature>
<dbReference type="Pfam" id="PF12826">
    <property type="entry name" value="HHH_2"/>
    <property type="match status" value="1"/>
</dbReference>
<keyword evidence="4 10" id="KW-0227">DNA damage</keyword>
<evidence type="ECO:0000256" key="4">
    <source>
        <dbReference type="ARBA" id="ARBA00022763"/>
    </source>
</evidence>
<dbReference type="InterPro" id="IPR012340">
    <property type="entry name" value="NA-bd_OB-fold"/>
</dbReference>
<dbReference type="InterPro" id="IPR010994">
    <property type="entry name" value="RuvA_2-like"/>
</dbReference>
<dbReference type="SUPFAM" id="SSF56091">
    <property type="entry name" value="DNA ligase/mRNA capping enzyme, catalytic domain"/>
    <property type="match status" value="1"/>
</dbReference>
<reference evidence="13 14" key="1">
    <citation type="submission" date="2023-12" db="EMBL/GenBank/DDBJ databases">
        <title>Sinomonas terricola sp. nov, isolated from litchi orchard soil in Guangdong, PR China.</title>
        <authorList>
            <person name="Jiaxin W."/>
            <person name="Yang Z."/>
            <person name="Honghui Z."/>
        </authorList>
    </citation>
    <scope>NUCLEOTIDE SEQUENCE [LARGE SCALE GENOMIC DNA]</scope>
    <source>
        <strain evidence="13 14">JGH33</strain>
    </source>
</reference>
<keyword evidence="3 10" id="KW-0479">Metal-binding</keyword>
<feature type="domain" description="BRCT" evidence="12">
    <location>
        <begin position="649"/>
        <end position="728"/>
    </location>
</feature>
<dbReference type="InterPro" id="IPR004150">
    <property type="entry name" value="NAD_DNA_ligase_OB"/>
</dbReference>
<keyword evidence="14" id="KW-1185">Reference proteome</keyword>